<reference evidence="7 8" key="1">
    <citation type="journal article" date="2011" name="Virology">
        <title>Structure and sequence of the saimiriine herpesvirus 1 genome.</title>
        <authorList>
            <person name="Tyler S."/>
            <person name="Severini A."/>
            <person name="Black D."/>
            <person name="Walker M."/>
            <person name="Eberle R."/>
        </authorList>
    </citation>
    <scope>NUCLEOTIDE SEQUENCE [LARGE SCALE GENOMIC DNA]</scope>
    <source>
        <strain evidence="7">MV 5-4</strain>
    </source>
</reference>
<dbReference type="Pfam" id="PF00693">
    <property type="entry name" value="Herpes_TK"/>
    <property type="match status" value="1"/>
</dbReference>
<dbReference type="RefSeq" id="YP_003933817.1">
    <property type="nucleotide sequence ID" value="NC_014567.1"/>
</dbReference>
<evidence type="ECO:0000256" key="5">
    <source>
        <dbReference type="ARBA" id="ARBA00022777"/>
    </source>
</evidence>
<evidence type="ECO:0000256" key="2">
    <source>
        <dbReference type="ARBA" id="ARBA00022634"/>
    </source>
</evidence>
<evidence type="ECO:0000256" key="3">
    <source>
        <dbReference type="ARBA" id="ARBA00022679"/>
    </source>
</evidence>
<dbReference type="SUPFAM" id="SSF52540">
    <property type="entry name" value="P-loop containing nucleoside triphosphate hydrolases"/>
    <property type="match status" value="1"/>
</dbReference>
<dbReference type="Gene3D" id="3.40.50.300">
    <property type="entry name" value="P-loop containing nucleotide triphosphate hydrolases"/>
    <property type="match status" value="1"/>
</dbReference>
<dbReference type="OrthoDB" id="9128at10239"/>
<keyword evidence="4" id="KW-0547">Nucleotide-binding</keyword>
<dbReference type="GO" id="GO:0005524">
    <property type="term" value="F:ATP binding"/>
    <property type="evidence" value="ECO:0007669"/>
    <property type="project" value="UniProtKB-KW"/>
</dbReference>
<keyword evidence="2" id="KW-0237">DNA synthesis</keyword>
<proteinExistence type="inferred from homology"/>
<dbReference type="GO" id="GO:0004797">
    <property type="term" value="F:thymidine kinase activity"/>
    <property type="evidence" value="ECO:0007669"/>
    <property type="project" value="InterPro"/>
</dbReference>
<dbReference type="InterPro" id="IPR027417">
    <property type="entry name" value="P-loop_NTPase"/>
</dbReference>
<keyword evidence="8" id="KW-1185">Reference proteome</keyword>
<evidence type="ECO:0000256" key="1">
    <source>
        <dbReference type="ARBA" id="ARBA00022518"/>
    </source>
</evidence>
<dbReference type="EMBL" id="HM625781">
    <property type="protein sequence ID" value="ADO13805.1"/>
    <property type="molecule type" value="Genomic_DNA"/>
</dbReference>
<keyword evidence="6" id="KW-0067">ATP-binding</keyword>
<dbReference type="KEGG" id="vg:9829334"/>
<name>E2IUE7_SHV1</name>
<organismHost>
    <name type="scientific">Saimiri</name>
    <name type="common">squirrel monkeys</name>
    <dbReference type="NCBI Taxonomy" id="9520"/>
</organismHost>
<organismHost>
    <name type="scientific">Callithrix</name>
    <dbReference type="NCBI Taxonomy" id="9481"/>
</organismHost>
<evidence type="ECO:0000313" key="7">
    <source>
        <dbReference type="EMBL" id="ADO13805.1"/>
    </source>
</evidence>
<dbReference type="HAMAP" id="MF_04029">
    <property type="entry name" value="HSV_KITH"/>
    <property type="match status" value="1"/>
</dbReference>
<accession>E2IUE7</accession>
<dbReference type="GO" id="GO:0006230">
    <property type="term" value="P:TMP biosynthetic process"/>
    <property type="evidence" value="ECO:0007669"/>
    <property type="project" value="InterPro"/>
</dbReference>
<protein>
    <submittedName>
        <fullName evidence="7">Thymidine kinase</fullName>
    </submittedName>
</protein>
<gene>
    <name evidence="7" type="primary">UL23</name>
</gene>
<keyword evidence="1" id="KW-0244">Early protein</keyword>
<keyword evidence="3" id="KW-0808">Transferase</keyword>
<dbReference type="Proteomes" id="UP000127069">
    <property type="component" value="Segment"/>
</dbReference>
<evidence type="ECO:0000313" key="8">
    <source>
        <dbReference type="Proteomes" id="UP000127069"/>
    </source>
</evidence>
<dbReference type="GeneID" id="9829334"/>
<evidence type="ECO:0000256" key="6">
    <source>
        <dbReference type="ARBA" id="ARBA00022840"/>
    </source>
</evidence>
<dbReference type="GO" id="GO:0071897">
    <property type="term" value="P:DNA biosynthetic process"/>
    <property type="evidence" value="ECO:0007669"/>
    <property type="project" value="UniProtKB-KW"/>
</dbReference>
<dbReference type="InterPro" id="IPR001889">
    <property type="entry name" value="Herpes_TK"/>
</dbReference>
<keyword evidence="5 7" id="KW-0418">Kinase</keyword>
<sequence length="361" mass="39285">MSGTAGTSRILRVYLDGPHGVGKSTTAEALVARCEAEAADTVYLQEPMAYWRSTFASDAITEIYDTQHRLDSNEITAAEAGAFMTSLQLHMGTPYALLEEAMRPHVGRELAEPDDNGPLPQRRDFVLVVDRHAVASMVCYPLARFMMGCVSLRSVASLISHLPPPLPGTNLVVASLDFREHAARLRARARPGERLDLTMMAAIRNAYAMLANTSRYLLSGGDWRRDWGSLPVFKPSAFVARAAKTAYTLPLRDEPGLADTLFAALKVPEFLDARGYPRAAHAWTLDILANRIRALRVYTLDLTGPPEACAAAFRRLCAGLVLTEGSHPGALCELKRAAAAYAREMSVVGSREPTTAEVESA</sequence>
<evidence type="ECO:0000256" key="4">
    <source>
        <dbReference type="ARBA" id="ARBA00022741"/>
    </source>
</evidence>
<organism evidence="7 8">
    <name type="scientific">Saimiriine herpesvirus 1 (strain MV-5-4-PSL)</name>
    <name type="common">SaHV-1</name>
    <name type="synonym">Marmoset herpesvirus</name>
    <dbReference type="NCBI Taxonomy" id="10353"/>
    <lineage>
        <taxon>Viruses</taxon>
        <taxon>Duplodnaviria</taxon>
        <taxon>Heunggongvirae</taxon>
        <taxon>Peploviricota</taxon>
        <taxon>Herviviricetes</taxon>
        <taxon>Herpesvirales</taxon>
        <taxon>Orthoherpesviridae</taxon>
        <taxon>Alphaherpesvirinae</taxon>
        <taxon>Simplexvirus</taxon>
        <taxon>Simplexvirus saimiriinealpha1</taxon>
    </lineage>
</organism>